<dbReference type="Proteomes" id="UP001172684">
    <property type="component" value="Unassembled WGS sequence"/>
</dbReference>
<evidence type="ECO:0000313" key="2">
    <source>
        <dbReference type="EMBL" id="KAJ9668913.1"/>
    </source>
</evidence>
<reference evidence="2" key="1">
    <citation type="submission" date="2022-10" db="EMBL/GenBank/DDBJ databases">
        <title>Culturing micro-colonial fungi from biological soil crusts in the Mojave desert and describing Neophaeococcomyces mojavensis, and introducing the new genera and species Taxawa tesnikishii.</title>
        <authorList>
            <person name="Kurbessoian T."/>
            <person name="Stajich J.E."/>
        </authorList>
    </citation>
    <scope>NUCLEOTIDE SEQUENCE</scope>
    <source>
        <strain evidence="2">TK_1</strain>
    </source>
</reference>
<evidence type="ECO:0000256" key="1">
    <source>
        <dbReference type="SAM" id="MobiDB-lite"/>
    </source>
</evidence>
<name>A0ABQ9P4A4_9PEZI</name>
<organism evidence="2 3">
    <name type="scientific">Coniosporium apollinis</name>
    <dbReference type="NCBI Taxonomy" id="61459"/>
    <lineage>
        <taxon>Eukaryota</taxon>
        <taxon>Fungi</taxon>
        <taxon>Dikarya</taxon>
        <taxon>Ascomycota</taxon>
        <taxon>Pezizomycotina</taxon>
        <taxon>Dothideomycetes</taxon>
        <taxon>Dothideomycetes incertae sedis</taxon>
        <taxon>Coniosporium</taxon>
    </lineage>
</organism>
<gene>
    <name evidence="2" type="ORF">H2201_000739</name>
</gene>
<feature type="compositionally biased region" description="Polar residues" evidence="1">
    <location>
        <begin position="156"/>
        <end position="165"/>
    </location>
</feature>
<feature type="region of interest" description="Disordered" evidence="1">
    <location>
        <begin position="35"/>
        <end position="126"/>
    </location>
</feature>
<proteinExistence type="predicted"/>
<feature type="compositionally biased region" description="Basic and acidic residues" evidence="1">
    <location>
        <begin position="40"/>
        <end position="65"/>
    </location>
</feature>
<sequence length="423" mass="45494">MFVWHGRPSMGLGRPISHDVAKLTDGIAASLRQFHVSSTQHDEERHRKPVDSTETEDRNPSDRPGVRYTSKNFSLAAKKQLSRAASSEIQGLPINRPTKTPNTPGRSPRAGSDGPSIDLRGMNAGKAPNATISRVLSSPIRRGNLVGGSQLRLSRDQGQGRTSTGVRVAQSIPDGRADRRPPVVRGGTRGRVARGGARGGRRGGAARRGAASGEFDVDDDDKSDDRDLSKAWPDGLLKVVLEEYEQSRPKEVQFNPSIANKEELLGLGGATLATPAGAQDLLEERFRLLGDRKDMTAYSARHRLAGRLLSGKLVRFRDAEEKEAVLSMANEMAIYGPAVDITFAPLADLDATVRDPLVGSLVGGVYKLSDASGGNKEARTMASVAQHLDKNGTYLGKDRDRLMSVVKGLLPTSRPASSNTARK</sequence>
<feature type="region of interest" description="Disordered" evidence="1">
    <location>
        <begin position="141"/>
        <end position="228"/>
    </location>
</feature>
<comment type="caution">
    <text evidence="2">The sequence shown here is derived from an EMBL/GenBank/DDBJ whole genome shotgun (WGS) entry which is preliminary data.</text>
</comment>
<accession>A0ABQ9P4A4</accession>
<keyword evidence="3" id="KW-1185">Reference proteome</keyword>
<evidence type="ECO:0000313" key="3">
    <source>
        <dbReference type="Proteomes" id="UP001172684"/>
    </source>
</evidence>
<protein>
    <submittedName>
        <fullName evidence="2">Uncharacterized protein</fullName>
    </submittedName>
</protein>
<dbReference type="EMBL" id="JAPDRL010000004">
    <property type="protein sequence ID" value="KAJ9668913.1"/>
    <property type="molecule type" value="Genomic_DNA"/>
</dbReference>